<reference evidence="3" key="1">
    <citation type="submission" date="2020-05" db="UniProtKB">
        <authorList>
            <consortium name="EnsemblMetazoa"/>
        </authorList>
    </citation>
    <scope>IDENTIFICATION</scope>
    <source>
        <strain evidence="3">FUMOZ</strain>
    </source>
</reference>
<dbReference type="EnsemblMetazoa" id="AFUN016629-RA">
    <property type="protein sequence ID" value="AFUN016629-PA"/>
    <property type="gene ID" value="AFUN016629"/>
</dbReference>
<dbReference type="VEuPathDB" id="VectorBase:AFUN016629"/>
<accession>A0A453YNI1</accession>
<dbReference type="GO" id="GO:0007095">
    <property type="term" value="P:mitotic G2 DNA damage checkpoint signaling"/>
    <property type="evidence" value="ECO:0007669"/>
    <property type="project" value="TreeGrafter"/>
</dbReference>
<feature type="region of interest" description="Disordered" evidence="1">
    <location>
        <begin position="302"/>
        <end position="337"/>
    </location>
</feature>
<dbReference type="STRING" id="62324.A0A453YNI1"/>
<dbReference type="GO" id="GO:0005634">
    <property type="term" value="C:nucleus"/>
    <property type="evidence" value="ECO:0007669"/>
    <property type="project" value="TreeGrafter"/>
</dbReference>
<feature type="domain" description="MRN complex-interacting protein N-terminal" evidence="2">
    <location>
        <begin position="7"/>
        <end position="111"/>
    </location>
</feature>
<dbReference type="Pfam" id="PF15749">
    <property type="entry name" value="MRNIP"/>
    <property type="match status" value="1"/>
</dbReference>
<dbReference type="InterPro" id="IPR032739">
    <property type="entry name" value="MRNIP"/>
</dbReference>
<feature type="region of interest" description="Disordered" evidence="1">
    <location>
        <begin position="135"/>
        <end position="283"/>
    </location>
</feature>
<feature type="compositionally biased region" description="Polar residues" evidence="1">
    <location>
        <begin position="310"/>
        <end position="337"/>
    </location>
</feature>
<evidence type="ECO:0000256" key="1">
    <source>
        <dbReference type="SAM" id="MobiDB-lite"/>
    </source>
</evidence>
<feature type="compositionally biased region" description="Low complexity" evidence="1">
    <location>
        <begin position="265"/>
        <end position="280"/>
    </location>
</feature>
<organism evidence="3">
    <name type="scientific">Anopheles funestus</name>
    <name type="common">African malaria mosquito</name>
    <dbReference type="NCBI Taxonomy" id="62324"/>
    <lineage>
        <taxon>Eukaryota</taxon>
        <taxon>Metazoa</taxon>
        <taxon>Ecdysozoa</taxon>
        <taxon>Arthropoda</taxon>
        <taxon>Hexapoda</taxon>
        <taxon>Insecta</taxon>
        <taxon>Pterygota</taxon>
        <taxon>Neoptera</taxon>
        <taxon>Endopterygota</taxon>
        <taxon>Diptera</taxon>
        <taxon>Nematocera</taxon>
        <taxon>Culicoidea</taxon>
        <taxon>Culicidae</taxon>
        <taxon>Anophelinae</taxon>
        <taxon>Anopheles</taxon>
    </lineage>
</organism>
<sequence length="359" mass="40477">MPQELRVVRCFQCLKYQVDIVKKANKWVCKLCGVKQSLAREFFRGSGKDCRSMVQQLSIRNLEIDQQEAEVASLVLQNKIQLPTRPVETVPTSTITEKNEALQGPSKWETFLTKETDDDLSDVIGSSESFESVSSTTFDRERINNPETKFGPKRTRGWNYHRMNSEDLYNSKERQSSSIGKYSNPSSKNMSSIEQKKPRFNSIRSTHKEQFGTFPNASCTDKRSYSAGNDSTALPSFHRNENNSRQTVSNHTKKIFPKVSVAQKSSTIDAPSSSASSNPPEMVCKRRKADVFATPLMNFGKRSDDGSKITLPTSSESLENANDMKSTSNPKPTSVSSKWAKYLQEDDITNENTNNLIMF</sequence>
<dbReference type="AlphaFoldDB" id="A0A453YNI1"/>
<evidence type="ECO:0000313" key="3">
    <source>
        <dbReference type="EnsemblMetazoa" id="AFUN016629-PA"/>
    </source>
</evidence>
<name>A0A453YNI1_ANOFN</name>
<dbReference type="PANTHER" id="PTHR15863">
    <property type="entry name" value="MRN COMPLEX-INTERACTING PROTEIN"/>
    <property type="match status" value="1"/>
</dbReference>
<dbReference type="GO" id="GO:0003682">
    <property type="term" value="F:chromatin binding"/>
    <property type="evidence" value="ECO:0007669"/>
    <property type="project" value="TreeGrafter"/>
</dbReference>
<proteinExistence type="predicted"/>
<protein>
    <recommendedName>
        <fullName evidence="2">MRN complex-interacting protein N-terminal domain-containing protein</fullName>
    </recommendedName>
</protein>
<dbReference type="VEuPathDB" id="VectorBase:AFUN2_006755"/>
<feature type="compositionally biased region" description="Polar residues" evidence="1">
    <location>
        <begin position="176"/>
        <end position="193"/>
    </location>
</feature>
<evidence type="ECO:0000259" key="2">
    <source>
        <dbReference type="Pfam" id="PF15749"/>
    </source>
</evidence>
<dbReference type="InterPro" id="IPR049472">
    <property type="entry name" value="MRNIP_N"/>
</dbReference>
<dbReference type="PANTHER" id="PTHR15863:SF2">
    <property type="entry name" value="MRN COMPLEX-INTERACTING PROTEIN"/>
    <property type="match status" value="1"/>
</dbReference>
<feature type="compositionally biased region" description="Basic and acidic residues" evidence="1">
    <location>
        <begin position="163"/>
        <end position="175"/>
    </location>
</feature>